<dbReference type="EMBL" id="QEQG01000003">
    <property type="protein sequence ID" value="RDF12223.1"/>
    <property type="molecule type" value="Genomic_DNA"/>
</dbReference>
<keyword evidence="1" id="KW-1133">Transmembrane helix</keyword>
<dbReference type="Proteomes" id="UP000253950">
    <property type="component" value="Unassembled WGS sequence"/>
</dbReference>
<keyword evidence="1" id="KW-0472">Membrane</keyword>
<evidence type="ECO:0000256" key="1">
    <source>
        <dbReference type="SAM" id="Phobius"/>
    </source>
</evidence>
<feature type="transmembrane region" description="Helical" evidence="1">
    <location>
        <begin position="34"/>
        <end position="55"/>
    </location>
</feature>
<protein>
    <submittedName>
        <fullName evidence="2">Uncharacterized protein</fullName>
    </submittedName>
</protein>
<name>A0ABX9HTK2_9PAST</name>
<keyword evidence="3" id="KW-1185">Reference proteome</keyword>
<comment type="caution">
    <text evidence="2">The sequence shown here is derived from an EMBL/GenBank/DDBJ whole genome shotgun (WGS) entry which is preliminary data.</text>
</comment>
<gene>
    <name evidence="2" type="ORF">DPV84_03955</name>
</gene>
<evidence type="ECO:0000313" key="3">
    <source>
        <dbReference type="Proteomes" id="UP000253950"/>
    </source>
</evidence>
<sequence length="611" mass="69680">MIIKIIVGIFLALVAFLIKSYLSGDIITFFAWWLLGYYVLYLVIYFGLYAVIALISDKPLTLKAKALLMIPTISIPWGYSQWIEYRDAKIVQEEKIQRKHQLIEVLTDLPPNAEIGEYDYTLYVKTDNLKDEYGNQPTFKWGKFELTSLKAPRAYGYNQINVISLTQPQELPHGIKCTHELGFKRKMQEDVEKGLPAEAFEFAECKVAESSLMLNQHQIQLKDFMLYYNSGLPIYKDKITTKLAELNSLPNPYWTARPQGYVRIGEEWVADDLLLILNQEGKPMILIGSAKHQTGLNNTKIDQCVIKSPEFDVLLTDLQNEQVTLHVIKQFSHDFAESCPETIKTSLTYSANPLKKLQTTKVGEMKEHPILNIFTHLDDNAEVDWSPEYLYLKEVVSQENPFSWGEVNLFSFRSTPSAVWAKLADDNTKLGAFSCSKNSNASFMHLLEPADNTLAYHNFALTECTTTAEGRLWLENNPIQAAKGQVEYVDTVNKLQHQSVSNTSRLIFTPTSHDQAIFSLNGFPFYLQHALTDLQGKIITLVGEIRPTNNQETLSLAKCVDAYSQLKLTNFSNNQVDVSIFHHENWENLLQGNKKPECELKQVSYQIETAK</sequence>
<evidence type="ECO:0000313" key="2">
    <source>
        <dbReference type="EMBL" id="RDF12223.1"/>
    </source>
</evidence>
<keyword evidence="1" id="KW-0812">Transmembrane</keyword>
<reference evidence="2 3" key="1">
    <citation type="submission" date="2018-05" db="EMBL/GenBank/DDBJ databases">
        <title>Draft Genome Sequences for a Diverse set of 7 Haemophilus Species.</title>
        <authorList>
            <person name="Nichols M."/>
            <person name="Topaz N."/>
            <person name="Wang X."/>
            <person name="Wang X."/>
            <person name="Boxrud D."/>
        </authorList>
    </citation>
    <scope>NUCLEOTIDE SEQUENCE [LARGE SCALE GENOMIC DNA]</scope>
    <source>
        <strain evidence="2 3">C2015005473</strain>
    </source>
</reference>
<dbReference type="RefSeq" id="WP_111389427.1">
    <property type="nucleotide sequence ID" value="NZ_QEQG01000003.1"/>
</dbReference>
<accession>A0ABX9HTK2</accession>
<organism evidence="2 3">
    <name type="scientific">Haemophilus sputorum</name>
    <dbReference type="NCBI Taxonomy" id="1078480"/>
    <lineage>
        <taxon>Bacteria</taxon>
        <taxon>Pseudomonadati</taxon>
        <taxon>Pseudomonadota</taxon>
        <taxon>Gammaproteobacteria</taxon>
        <taxon>Pasteurellales</taxon>
        <taxon>Pasteurellaceae</taxon>
        <taxon>Haemophilus</taxon>
    </lineage>
</organism>
<proteinExistence type="predicted"/>